<dbReference type="EMBL" id="JBBDHC010000004">
    <property type="protein sequence ID" value="MEJ1248815.1"/>
    <property type="molecule type" value="Genomic_DNA"/>
</dbReference>
<evidence type="ECO:0000313" key="1">
    <source>
        <dbReference type="EMBL" id="MEJ1248815.1"/>
    </source>
</evidence>
<accession>A0AAW9QWI1</accession>
<dbReference type="Proteomes" id="UP001364472">
    <property type="component" value="Unassembled WGS sequence"/>
</dbReference>
<protein>
    <recommendedName>
        <fullName evidence="3">Formylmethanofuran dehydrogenase subunit E domain-containing protein</fullName>
    </recommendedName>
</protein>
<keyword evidence="2" id="KW-1185">Reference proteome</keyword>
<evidence type="ECO:0008006" key="3">
    <source>
        <dbReference type="Google" id="ProtNLM"/>
    </source>
</evidence>
<name>A0AAW9QWI1_9GAMM</name>
<organism evidence="1 2">
    <name type="scientific">Denitratimonas tolerans</name>
    <dbReference type="NCBI Taxonomy" id="1338420"/>
    <lineage>
        <taxon>Bacteria</taxon>
        <taxon>Pseudomonadati</taxon>
        <taxon>Pseudomonadota</taxon>
        <taxon>Gammaproteobacteria</taxon>
        <taxon>Lysobacterales</taxon>
        <taxon>Lysobacteraceae</taxon>
        <taxon>Denitratimonas</taxon>
    </lineage>
</organism>
<evidence type="ECO:0000313" key="2">
    <source>
        <dbReference type="Proteomes" id="UP001364472"/>
    </source>
</evidence>
<gene>
    <name evidence="1" type="ORF">WB794_03875</name>
</gene>
<dbReference type="AlphaFoldDB" id="A0AAW9QWI1"/>
<dbReference type="RefSeq" id="WP_337334535.1">
    <property type="nucleotide sequence ID" value="NZ_JBBDHC010000004.1"/>
</dbReference>
<comment type="caution">
    <text evidence="1">The sequence shown here is derived from an EMBL/GenBank/DDBJ whole genome shotgun (WGS) entry which is preliminary data.</text>
</comment>
<sequence>MAMQPFFSDAPRITVHDALAEFLGSCDDGMIEYGYADAVRVAGHSCPTVAGAYLMALAGLHALYPDAVPERGGIEVAMSSGEEEGTTGVIAQVFTLLTGAAASNGFHGIGGRFRRHGLLRYGEQMPGFVARFRRTDTGDAVYLDLDVSSVPAAPDLRLRMTRALQPDADIEERRGFAATWQDRVRRLLLEHGSDPAVIRVVRQPA</sequence>
<reference evidence="1 2" key="1">
    <citation type="journal article" date="2016" name="Antonie Van Leeuwenhoek">
        <title>Denitratimonas tolerans gen. nov., sp. nov., a denitrifying bacterium isolated from a bioreactor for tannery wastewater treatment.</title>
        <authorList>
            <person name="Han S.I."/>
            <person name="Kim J.O."/>
            <person name="Lee Y.R."/>
            <person name="Ekpeghere K.I."/>
            <person name="Koh S.C."/>
            <person name="Whang K.S."/>
        </authorList>
    </citation>
    <scope>NUCLEOTIDE SEQUENCE [LARGE SCALE GENOMIC DNA]</scope>
    <source>
        <strain evidence="1 2">KACC 17565</strain>
    </source>
</reference>
<proteinExistence type="predicted"/>